<dbReference type="EMBL" id="BPVZ01000026">
    <property type="protein sequence ID" value="GKV06783.1"/>
    <property type="molecule type" value="Genomic_DNA"/>
</dbReference>
<keyword evidence="8" id="KW-1185">Reference proteome</keyword>
<evidence type="ECO:0000313" key="8">
    <source>
        <dbReference type="Proteomes" id="UP001054252"/>
    </source>
</evidence>
<dbReference type="PANTHER" id="PTHR11040">
    <property type="entry name" value="ZINC/IRON TRANSPORTER"/>
    <property type="match status" value="1"/>
</dbReference>
<feature type="transmembrane region" description="Helical" evidence="5">
    <location>
        <begin position="175"/>
        <end position="194"/>
    </location>
</feature>
<protein>
    <submittedName>
        <fullName evidence="7">Uncharacterized protein</fullName>
    </submittedName>
</protein>
<proteinExistence type="predicted"/>
<dbReference type="AlphaFoldDB" id="A0AAV5J5T1"/>
<accession>A0AAV5J5T1</accession>
<feature type="transmembrane region" description="Helical" evidence="5">
    <location>
        <begin position="53"/>
        <end position="73"/>
    </location>
</feature>
<organism evidence="7 8">
    <name type="scientific">Rubroshorea leprosula</name>
    <dbReference type="NCBI Taxonomy" id="152421"/>
    <lineage>
        <taxon>Eukaryota</taxon>
        <taxon>Viridiplantae</taxon>
        <taxon>Streptophyta</taxon>
        <taxon>Embryophyta</taxon>
        <taxon>Tracheophyta</taxon>
        <taxon>Spermatophyta</taxon>
        <taxon>Magnoliopsida</taxon>
        <taxon>eudicotyledons</taxon>
        <taxon>Gunneridae</taxon>
        <taxon>Pentapetalae</taxon>
        <taxon>rosids</taxon>
        <taxon>malvids</taxon>
        <taxon>Malvales</taxon>
        <taxon>Dipterocarpaceae</taxon>
        <taxon>Rubroshorea</taxon>
    </lineage>
</organism>
<dbReference type="InterPro" id="IPR003689">
    <property type="entry name" value="ZIP"/>
</dbReference>
<evidence type="ECO:0000256" key="2">
    <source>
        <dbReference type="ARBA" id="ARBA00022692"/>
    </source>
</evidence>
<evidence type="ECO:0000256" key="3">
    <source>
        <dbReference type="ARBA" id="ARBA00022989"/>
    </source>
</evidence>
<dbReference type="GO" id="GO:0005385">
    <property type="term" value="F:zinc ion transmembrane transporter activity"/>
    <property type="evidence" value="ECO:0007669"/>
    <property type="project" value="TreeGrafter"/>
</dbReference>
<gene>
    <name evidence="7" type="ORF">SLEP1_g18627</name>
</gene>
<evidence type="ECO:0000256" key="6">
    <source>
        <dbReference type="SAM" id="SignalP"/>
    </source>
</evidence>
<dbReference type="Pfam" id="PF02535">
    <property type="entry name" value="Zip"/>
    <property type="match status" value="2"/>
</dbReference>
<feature type="transmembrane region" description="Helical" evidence="5">
    <location>
        <begin position="85"/>
        <end position="106"/>
    </location>
</feature>
<evidence type="ECO:0000313" key="7">
    <source>
        <dbReference type="EMBL" id="GKV06783.1"/>
    </source>
</evidence>
<feature type="transmembrane region" description="Helical" evidence="5">
    <location>
        <begin position="142"/>
        <end position="163"/>
    </location>
</feature>
<keyword evidence="4 5" id="KW-0472">Membrane</keyword>
<dbReference type="GO" id="GO:0005886">
    <property type="term" value="C:plasma membrane"/>
    <property type="evidence" value="ECO:0007669"/>
    <property type="project" value="TreeGrafter"/>
</dbReference>
<keyword evidence="6" id="KW-0732">Signal</keyword>
<dbReference type="Proteomes" id="UP001054252">
    <property type="component" value="Unassembled WGS sequence"/>
</dbReference>
<comment type="caution">
    <text evidence="7">The sequence shown here is derived from an EMBL/GenBank/DDBJ whole genome shotgun (WGS) entry which is preliminary data.</text>
</comment>
<feature type="chain" id="PRO_5043887589" evidence="6">
    <location>
        <begin position="30"/>
        <end position="235"/>
    </location>
</feature>
<evidence type="ECO:0000256" key="1">
    <source>
        <dbReference type="ARBA" id="ARBA00004141"/>
    </source>
</evidence>
<evidence type="ECO:0000256" key="4">
    <source>
        <dbReference type="ARBA" id="ARBA00023136"/>
    </source>
</evidence>
<comment type="subcellular location">
    <subcellularLocation>
        <location evidence="1">Membrane</location>
        <topology evidence="1">Multi-pass membrane protein</topology>
    </subcellularLocation>
</comment>
<feature type="signal peptide" evidence="6">
    <location>
        <begin position="1"/>
        <end position="29"/>
    </location>
</feature>
<name>A0AAV5J5T1_9ROSI</name>
<feature type="transmembrane region" description="Helical" evidence="5">
    <location>
        <begin position="215"/>
        <end position="234"/>
    </location>
</feature>
<keyword evidence="3 5" id="KW-1133">Transmembrane helix</keyword>
<dbReference type="PANTHER" id="PTHR11040:SF35">
    <property type="entry name" value="ZINC TRANSPORTER 5"/>
    <property type="match status" value="1"/>
</dbReference>
<keyword evidence="2 5" id="KW-0812">Transmembrane</keyword>
<sequence length="235" mass="24667">MTKFRPFPSKFIFKLCFILVLVCPTVVSGDGDCGCQLDESTDGSRAQTQRYKVGAIVAILAAGAIGVCLPLLGRSIPALRPENDIFFIIKAFAAGVILCTGFIHILPDAFENLTSPCLKSSFFEGMGLGGCIAQAKFKNLSVAVMATFFSLTTPVGTAIGIAISSVYDETSQPALIVQGVFNAAAAGILIYMSLVDLLAADFMNQKLQGNMKIQLGANAALLLGAGSMAILAKWA</sequence>
<evidence type="ECO:0000256" key="5">
    <source>
        <dbReference type="SAM" id="Phobius"/>
    </source>
</evidence>
<reference evidence="7 8" key="1">
    <citation type="journal article" date="2021" name="Commun. Biol.">
        <title>The genome of Shorea leprosula (Dipterocarpaceae) highlights the ecological relevance of drought in aseasonal tropical rainforests.</title>
        <authorList>
            <person name="Ng K.K.S."/>
            <person name="Kobayashi M.J."/>
            <person name="Fawcett J.A."/>
            <person name="Hatakeyama M."/>
            <person name="Paape T."/>
            <person name="Ng C.H."/>
            <person name="Ang C.C."/>
            <person name="Tnah L.H."/>
            <person name="Lee C.T."/>
            <person name="Nishiyama T."/>
            <person name="Sese J."/>
            <person name="O'Brien M.J."/>
            <person name="Copetti D."/>
            <person name="Mohd Noor M.I."/>
            <person name="Ong R.C."/>
            <person name="Putra M."/>
            <person name="Sireger I.Z."/>
            <person name="Indrioko S."/>
            <person name="Kosugi Y."/>
            <person name="Izuno A."/>
            <person name="Isagi Y."/>
            <person name="Lee S.L."/>
            <person name="Shimizu K.K."/>
        </authorList>
    </citation>
    <scope>NUCLEOTIDE SEQUENCE [LARGE SCALE GENOMIC DNA]</scope>
    <source>
        <strain evidence="7">214</strain>
    </source>
</reference>